<dbReference type="EMBL" id="MFUO01000025">
    <property type="protein sequence ID" value="OGI83577.1"/>
    <property type="molecule type" value="Genomic_DNA"/>
</dbReference>
<keyword evidence="1" id="KW-0808">Transferase</keyword>
<dbReference type="AlphaFoldDB" id="A0A1F6WNZ4"/>
<dbReference type="Gene3D" id="3.40.50.300">
    <property type="entry name" value="P-loop containing nucleotide triphosphate hydrolases"/>
    <property type="match status" value="1"/>
</dbReference>
<dbReference type="InterPro" id="IPR027417">
    <property type="entry name" value="P-loop_NTPase"/>
</dbReference>
<name>A0A1F6WNZ4_9BACT</name>
<sequence length="186" mass="21759">MKFILLFGPEAVGKMSVGHELEKITDFKLFHNHMTIDLVSNFFDYGTGAGKKLVGLFREEIFKEVASSDLSGLIFTYVWYFDSKEDWDYTEKIAKIFKDKGAEIYYVELVASLEERVNRNKTEHRLNHKPSKRNIELSESRLRNSILNHRLNSNDGEIQEKNYIKIDNTNLKPTEVALKIKQKFDF</sequence>
<dbReference type="STRING" id="1801764.A2903_02565"/>
<organism evidence="1 2">
    <name type="scientific">Candidatus Nomurabacteria bacterium RIFCSPLOWO2_01_FULL_33_17</name>
    <dbReference type="NCBI Taxonomy" id="1801764"/>
    <lineage>
        <taxon>Bacteria</taxon>
        <taxon>Candidatus Nomuraibacteriota</taxon>
    </lineage>
</organism>
<dbReference type="SUPFAM" id="SSF52540">
    <property type="entry name" value="P-loop containing nucleoside triphosphate hydrolases"/>
    <property type="match status" value="1"/>
</dbReference>
<dbReference type="Proteomes" id="UP000178184">
    <property type="component" value="Unassembled WGS sequence"/>
</dbReference>
<protein>
    <submittedName>
        <fullName evidence="1">Shikimate kinase</fullName>
    </submittedName>
</protein>
<reference evidence="1 2" key="1">
    <citation type="journal article" date="2016" name="Nat. Commun.">
        <title>Thousands of microbial genomes shed light on interconnected biogeochemical processes in an aquifer system.</title>
        <authorList>
            <person name="Anantharaman K."/>
            <person name="Brown C.T."/>
            <person name="Hug L.A."/>
            <person name="Sharon I."/>
            <person name="Castelle C.J."/>
            <person name="Probst A.J."/>
            <person name="Thomas B.C."/>
            <person name="Singh A."/>
            <person name="Wilkins M.J."/>
            <person name="Karaoz U."/>
            <person name="Brodie E.L."/>
            <person name="Williams K.H."/>
            <person name="Hubbard S.S."/>
            <person name="Banfield J.F."/>
        </authorList>
    </citation>
    <scope>NUCLEOTIDE SEQUENCE [LARGE SCALE GENOMIC DNA]</scope>
</reference>
<evidence type="ECO:0000313" key="2">
    <source>
        <dbReference type="Proteomes" id="UP000178184"/>
    </source>
</evidence>
<dbReference type="GO" id="GO:0016301">
    <property type="term" value="F:kinase activity"/>
    <property type="evidence" value="ECO:0007669"/>
    <property type="project" value="UniProtKB-KW"/>
</dbReference>
<keyword evidence="1" id="KW-0418">Kinase</keyword>
<evidence type="ECO:0000313" key="1">
    <source>
        <dbReference type="EMBL" id="OGI83577.1"/>
    </source>
</evidence>
<accession>A0A1F6WNZ4</accession>
<comment type="caution">
    <text evidence="1">The sequence shown here is derived from an EMBL/GenBank/DDBJ whole genome shotgun (WGS) entry which is preliminary data.</text>
</comment>
<proteinExistence type="predicted"/>
<gene>
    <name evidence="1" type="ORF">A2903_02565</name>
</gene>